<reference evidence="2 3" key="1">
    <citation type="submission" date="2019-03" db="EMBL/GenBank/DDBJ databases">
        <title>Deep-cultivation of Planctomycetes and their phenomic and genomic characterization uncovers novel biology.</title>
        <authorList>
            <person name="Wiegand S."/>
            <person name="Jogler M."/>
            <person name="Boedeker C."/>
            <person name="Pinto D."/>
            <person name="Vollmers J."/>
            <person name="Rivas-Marin E."/>
            <person name="Kohn T."/>
            <person name="Peeters S.H."/>
            <person name="Heuer A."/>
            <person name="Rast P."/>
            <person name="Oberbeckmann S."/>
            <person name="Bunk B."/>
            <person name="Jeske O."/>
            <person name="Meyerdierks A."/>
            <person name="Storesund J.E."/>
            <person name="Kallscheuer N."/>
            <person name="Luecker S."/>
            <person name="Lage O.M."/>
            <person name="Pohl T."/>
            <person name="Merkel B.J."/>
            <person name="Hornburger P."/>
            <person name="Mueller R.-W."/>
            <person name="Bruemmer F."/>
            <person name="Labrenz M."/>
            <person name="Spormann A.M."/>
            <person name="Op den Camp H."/>
            <person name="Overmann J."/>
            <person name="Amann R."/>
            <person name="Jetten M.S.M."/>
            <person name="Mascher T."/>
            <person name="Medema M.H."/>
            <person name="Devos D.P."/>
            <person name="Kaster A.-K."/>
            <person name="Ovreas L."/>
            <person name="Rohde M."/>
            <person name="Galperin M.Y."/>
            <person name="Jogler C."/>
        </authorList>
    </citation>
    <scope>NUCLEOTIDE SEQUENCE [LARGE SCALE GENOMIC DNA]</scope>
    <source>
        <strain evidence="2 3">V202</strain>
    </source>
</reference>
<dbReference type="AlphaFoldDB" id="A0A517X0R3"/>
<evidence type="ECO:0000256" key="1">
    <source>
        <dbReference type="SAM" id="Phobius"/>
    </source>
</evidence>
<protein>
    <submittedName>
        <fullName evidence="2">Uncharacterized protein</fullName>
    </submittedName>
</protein>
<name>A0A517X0R3_9PLAN</name>
<feature type="transmembrane region" description="Helical" evidence="1">
    <location>
        <begin position="432"/>
        <end position="452"/>
    </location>
</feature>
<proteinExistence type="predicted"/>
<keyword evidence="1" id="KW-0472">Membrane</keyword>
<dbReference type="EMBL" id="CP037422">
    <property type="protein sequence ID" value="QDU11084.1"/>
    <property type="molecule type" value="Genomic_DNA"/>
</dbReference>
<dbReference type="OrthoDB" id="215124at2"/>
<evidence type="ECO:0000313" key="2">
    <source>
        <dbReference type="EMBL" id="QDU11084.1"/>
    </source>
</evidence>
<organism evidence="2 3">
    <name type="scientific">Gimesia aquarii</name>
    <dbReference type="NCBI Taxonomy" id="2527964"/>
    <lineage>
        <taxon>Bacteria</taxon>
        <taxon>Pseudomonadati</taxon>
        <taxon>Planctomycetota</taxon>
        <taxon>Planctomycetia</taxon>
        <taxon>Planctomycetales</taxon>
        <taxon>Planctomycetaceae</taxon>
        <taxon>Gimesia</taxon>
    </lineage>
</organism>
<gene>
    <name evidence="2" type="ORF">V202x_45000</name>
</gene>
<keyword evidence="1" id="KW-1133">Transmembrane helix</keyword>
<accession>A0A517X0R3</accession>
<dbReference type="Proteomes" id="UP000318384">
    <property type="component" value="Chromosome"/>
</dbReference>
<sequence>MIQKRLFYLWLFFFLTPGVLPAQSFPLVVDIRQLSQFPKGNGPVSFVWQCQVSATGLLEGYFLVTVHDGVEKFGTFRSHDVAMHAGFHEIPMMLPPMKVDNPYSEVKLKLSFVTPNQQYDFKDEYSLRVGQRFQRTFAVGVCDPFDMSMSKDLKEFLERLDFESISPKEPIKIDFQKLRRSIPNVGMLRNQPLSLNVKTVSIHLPPPDYPQLPIDCHQYDILVITARGFAQLESRNLKAIHQWVRSGGSLCLLAGPVLEQRQVQFMNSLVETKNATPFLIDSEGKLVMENSEQVWLQRTGWGRSVIVLSEALKEKRLTASELKQIPFFLWKLRESQRDYFDKQEKWDYEELVDAFIKTQKRTNYRNMNAYSANQVFNLNYRPISTGGAVVTDLMPAELRIVPSWVIASILLGYVLIIGPGEYFILGKFQLRRFTWITFPIISICIACLAFIVSDHYMQTSYERKLLTIHDLDRQGKPVKENQVELLFTGSYQKIETNIKSGLFTPLNHTELGMAQNYNMYARNRVQSLVGPPLYAGSIPTQYSVYQLMPQWTPQLNRIIKNYPDELQTKFDWSSIQLNQLRSNQGRVKIRKQIKTAFGNRAKVMVYQGQKNGEVKKHPLFTQTNNPRNRNNYRSEQDYALFNEYYQNYPHYYGNNRLRRNSFMDDLCVRSQNGLFQIVSQTSPSGGQNYEDLSILDPSDPSQWLVVVYVPGNEQDTIYRQLIVAEK</sequence>
<dbReference type="RefSeq" id="WP_145178930.1">
    <property type="nucleotide sequence ID" value="NZ_CP037422.1"/>
</dbReference>
<feature type="transmembrane region" description="Helical" evidence="1">
    <location>
        <begin position="404"/>
        <end position="425"/>
    </location>
</feature>
<evidence type="ECO:0000313" key="3">
    <source>
        <dbReference type="Proteomes" id="UP000318384"/>
    </source>
</evidence>
<keyword evidence="3" id="KW-1185">Reference proteome</keyword>
<keyword evidence="1" id="KW-0812">Transmembrane</keyword>